<comment type="caution">
    <text evidence="2">The sequence shown here is derived from an EMBL/GenBank/DDBJ whole genome shotgun (WGS) entry which is preliminary data.</text>
</comment>
<dbReference type="PANTHER" id="PTHR35908:SF1">
    <property type="entry name" value="CONSERVED PROTEIN"/>
    <property type="match status" value="1"/>
</dbReference>
<organism evidence="2 3">
    <name type="scientific">Roseovarius atlanticus</name>
    <dbReference type="NCBI Taxonomy" id="1641875"/>
    <lineage>
        <taxon>Bacteria</taxon>
        <taxon>Pseudomonadati</taxon>
        <taxon>Pseudomonadota</taxon>
        <taxon>Alphaproteobacteria</taxon>
        <taxon>Rhodobacterales</taxon>
        <taxon>Roseobacteraceae</taxon>
        <taxon>Roseovarius</taxon>
    </lineage>
</organism>
<dbReference type="EMBL" id="LAXJ01000006">
    <property type="protein sequence ID" value="KRS13318.1"/>
    <property type="molecule type" value="Genomic_DNA"/>
</dbReference>
<dbReference type="RefSeq" id="WP_057791686.1">
    <property type="nucleotide sequence ID" value="NZ_LAXJ01000006.1"/>
</dbReference>
<sequence>MTHKARISVVCIDCQTEDLSEATAFWSAALGKDAKIDERGKYTQFDGHRGHPKVLLQAVDHAPRVHLDIETDDREAECARLTALGAREVERLRGWIVMEAPTGHRFCLVGPQGDDWPGDAARFEGETGR</sequence>
<dbReference type="OrthoDB" id="69243at2"/>
<evidence type="ECO:0000313" key="2">
    <source>
        <dbReference type="EMBL" id="KRS13318.1"/>
    </source>
</evidence>
<reference evidence="2 3" key="1">
    <citation type="submission" date="2015-04" db="EMBL/GenBank/DDBJ databases">
        <title>The draft genome sequence of Roseovarius sp.R12b.</title>
        <authorList>
            <person name="Li G."/>
            <person name="Lai Q."/>
            <person name="Shao Z."/>
            <person name="Yan P."/>
        </authorList>
    </citation>
    <scope>NUCLEOTIDE SEQUENCE [LARGE SCALE GENOMIC DNA]</scope>
    <source>
        <strain evidence="2 3">R12B</strain>
    </source>
</reference>
<dbReference type="PATRIC" id="fig|1641875.4.peg.3770"/>
<protein>
    <recommendedName>
        <fullName evidence="1">Glyoxalase-like domain-containing protein</fullName>
    </recommendedName>
</protein>
<gene>
    <name evidence="2" type="ORF">XM53_06935</name>
</gene>
<evidence type="ECO:0000313" key="3">
    <source>
        <dbReference type="Proteomes" id="UP000051295"/>
    </source>
</evidence>
<dbReference type="Proteomes" id="UP000051295">
    <property type="component" value="Unassembled WGS sequence"/>
</dbReference>
<dbReference type="PANTHER" id="PTHR35908">
    <property type="entry name" value="HYPOTHETICAL FUSION PROTEIN"/>
    <property type="match status" value="1"/>
</dbReference>
<dbReference type="Gene3D" id="3.10.180.10">
    <property type="entry name" value="2,3-Dihydroxybiphenyl 1,2-Dioxygenase, domain 1"/>
    <property type="match status" value="1"/>
</dbReference>
<dbReference type="CDD" id="cd06587">
    <property type="entry name" value="VOC"/>
    <property type="match status" value="1"/>
</dbReference>
<dbReference type="SUPFAM" id="SSF54593">
    <property type="entry name" value="Glyoxalase/Bleomycin resistance protein/Dihydroxybiphenyl dioxygenase"/>
    <property type="match status" value="1"/>
</dbReference>
<proteinExistence type="predicted"/>
<name>A0A0T5NX39_9RHOB</name>
<evidence type="ECO:0000259" key="1">
    <source>
        <dbReference type="Pfam" id="PF18029"/>
    </source>
</evidence>
<dbReference type="STRING" id="1641875.XM53_06935"/>
<dbReference type="InterPro" id="IPR029068">
    <property type="entry name" value="Glyas_Bleomycin-R_OHBP_Dase"/>
</dbReference>
<accession>A0A0T5NX39</accession>
<keyword evidence="3" id="KW-1185">Reference proteome</keyword>
<feature type="domain" description="Glyoxalase-like" evidence="1">
    <location>
        <begin position="10"/>
        <end position="109"/>
    </location>
</feature>
<dbReference type="Pfam" id="PF18029">
    <property type="entry name" value="Glyoxalase_6"/>
    <property type="match status" value="1"/>
</dbReference>
<dbReference type="AlphaFoldDB" id="A0A0T5NX39"/>
<dbReference type="InterPro" id="IPR041581">
    <property type="entry name" value="Glyoxalase_6"/>
</dbReference>